<name>A0A229RK78_AMYAL</name>
<feature type="transmembrane region" description="Helical" evidence="1">
    <location>
        <begin position="12"/>
        <end position="37"/>
    </location>
</feature>
<sequence length="63" mass="6980">MTARTFVPPGYLSYRVAVIAIVAVLLLAAAFVVAAWYPELKDLVLSWVNGVRAAWTEMNWQAV</sequence>
<keyword evidence="3" id="KW-1185">Reference proteome</keyword>
<keyword evidence="1" id="KW-1133">Transmembrane helix</keyword>
<proteinExistence type="predicted"/>
<gene>
    <name evidence="2" type="ORF">CFP75_25545</name>
</gene>
<dbReference type="EMBL" id="NMQU01000081">
    <property type="protein sequence ID" value="OXM47043.1"/>
    <property type="molecule type" value="Genomic_DNA"/>
</dbReference>
<evidence type="ECO:0000313" key="2">
    <source>
        <dbReference type="EMBL" id="OXM47043.1"/>
    </source>
</evidence>
<dbReference type="Proteomes" id="UP000215563">
    <property type="component" value="Unassembled WGS sequence"/>
</dbReference>
<keyword evidence="1" id="KW-0812">Transmembrane</keyword>
<protein>
    <submittedName>
        <fullName evidence="2">Uncharacterized protein</fullName>
    </submittedName>
</protein>
<comment type="caution">
    <text evidence="2">The sequence shown here is derived from an EMBL/GenBank/DDBJ whole genome shotgun (WGS) entry which is preliminary data.</text>
</comment>
<organism evidence="2 3">
    <name type="scientific">Amycolatopsis alba DSM 44262</name>
    <dbReference type="NCBI Taxonomy" id="1125972"/>
    <lineage>
        <taxon>Bacteria</taxon>
        <taxon>Bacillati</taxon>
        <taxon>Actinomycetota</taxon>
        <taxon>Actinomycetes</taxon>
        <taxon>Pseudonocardiales</taxon>
        <taxon>Pseudonocardiaceae</taxon>
        <taxon>Amycolatopsis</taxon>
    </lineage>
</organism>
<reference evidence="2 3" key="1">
    <citation type="submission" date="2017-07" db="EMBL/GenBank/DDBJ databases">
        <title>Amycolatopsis alba DSM 44262 Genome sequencing and assembly.</title>
        <authorList>
            <person name="Kaur N."/>
            <person name="Mayilraj S."/>
        </authorList>
    </citation>
    <scope>NUCLEOTIDE SEQUENCE [LARGE SCALE GENOMIC DNA]</scope>
    <source>
        <strain evidence="2 3">DSM 44262</strain>
    </source>
</reference>
<accession>A0A229RK78</accession>
<evidence type="ECO:0000256" key="1">
    <source>
        <dbReference type="SAM" id="Phobius"/>
    </source>
</evidence>
<evidence type="ECO:0000313" key="3">
    <source>
        <dbReference type="Proteomes" id="UP000215563"/>
    </source>
</evidence>
<dbReference type="AlphaFoldDB" id="A0A229RK78"/>
<dbReference type="RefSeq" id="WP_020629736.1">
    <property type="nucleotide sequence ID" value="NZ_KB913032.1"/>
</dbReference>
<keyword evidence="1" id="KW-0472">Membrane</keyword>